<organism evidence="6 7">
    <name type="scientific">Aurantimonas manganoxydans (strain ATCC BAA-1229 / DSM 21871 / SI85-9A1)</name>
    <dbReference type="NCBI Taxonomy" id="287752"/>
    <lineage>
        <taxon>Bacteria</taxon>
        <taxon>Pseudomonadati</taxon>
        <taxon>Pseudomonadota</taxon>
        <taxon>Alphaproteobacteria</taxon>
        <taxon>Hyphomicrobiales</taxon>
        <taxon>Aurantimonadaceae</taxon>
        <taxon>Aurantimonas</taxon>
    </lineage>
</organism>
<dbReference type="GO" id="GO:1904680">
    <property type="term" value="F:peptide transmembrane transporter activity"/>
    <property type="evidence" value="ECO:0007669"/>
    <property type="project" value="TreeGrafter"/>
</dbReference>
<dbReference type="GO" id="GO:0015833">
    <property type="term" value="P:peptide transport"/>
    <property type="evidence" value="ECO:0007669"/>
    <property type="project" value="TreeGrafter"/>
</dbReference>
<evidence type="ECO:0000256" key="4">
    <source>
        <dbReference type="SAM" id="SignalP"/>
    </source>
</evidence>
<keyword evidence="3 4" id="KW-0732">Signal</keyword>
<dbReference type="Gene3D" id="3.10.105.10">
    <property type="entry name" value="Dipeptide-binding Protein, Domain 3"/>
    <property type="match status" value="1"/>
</dbReference>
<dbReference type="Proteomes" id="UP000000321">
    <property type="component" value="Unassembled WGS sequence"/>
</dbReference>
<dbReference type="GO" id="GO:0043190">
    <property type="term" value="C:ATP-binding cassette (ABC) transporter complex"/>
    <property type="evidence" value="ECO:0007669"/>
    <property type="project" value="InterPro"/>
</dbReference>
<proteinExistence type="inferred from homology"/>
<reference evidence="6 7" key="1">
    <citation type="journal article" date="2008" name="Appl. Environ. Microbiol.">
        <title>Genomic insights into Mn(II) oxidation by the marine alphaproteobacterium Aurantimonas sp. strain SI85-9A1.</title>
        <authorList>
            <person name="Dick G.J."/>
            <person name="Podell S."/>
            <person name="Johnson H.A."/>
            <person name="Rivera-Espinoza Y."/>
            <person name="Bernier-Latmani R."/>
            <person name="McCarthy J.K."/>
            <person name="Torpey J.W."/>
            <person name="Clement B.G."/>
            <person name="Gaasterland T."/>
            <person name="Tebo B.M."/>
        </authorList>
    </citation>
    <scope>NUCLEOTIDE SEQUENCE [LARGE SCALE GENOMIC DNA]</scope>
    <source>
        <strain evidence="6 7">SI85-9A1</strain>
    </source>
</reference>
<feature type="chain" id="PRO_5004197607" evidence="4">
    <location>
        <begin position="33"/>
        <end position="523"/>
    </location>
</feature>
<comment type="similarity">
    <text evidence="2">Belongs to the bacterial solute-binding protein 5 family.</text>
</comment>
<comment type="subcellular location">
    <subcellularLocation>
        <location evidence="1">Periplasm</location>
    </subcellularLocation>
</comment>
<dbReference type="InterPro" id="IPR039424">
    <property type="entry name" value="SBP_5"/>
</dbReference>
<dbReference type="Gene3D" id="3.90.76.10">
    <property type="entry name" value="Dipeptide-binding Protein, Domain 1"/>
    <property type="match status" value="1"/>
</dbReference>
<name>Q1YLC6_AURMS</name>
<evidence type="ECO:0000256" key="3">
    <source>
        <dbReference type="ARBA" id="ARBA00022729"/>
    </source>
</evidence>
<dbReference type="InterPro" id="IPR023765">
    <property type="entry name" value="SBP_5_CS"/>
</dbReference>
<dbReference type="HOGENOM" id="CLU_017028_7_3_5"/>
<evidence type="ECO:0000259" key="5">
    <source>
        <dbReference type="Pfam" id="PF00496"/>
    </source>
</evidence>
<dbReference type="InterPro" id="IPR000914">
    <property type="entry name" value="SBP_5_dom"/>
</dbReference>
<dbReference type="PIRSF" id="PIRSF002741">
    <property type="entry name" value="MppA"/>
    <property type="match status" value="1"/>
</dbReference>
<dbReference type="SUPFAM" id="SSF53850">
    <property type="entry name" value="Periplasmic binding protein-like II"/>
    <property type="match status" value="1"/>
</dbReference>
<evidence type="ECO:0000313" key="6">
    <source>
        <dbReference type="EMBL" id="EAS51805.1"/>
    </source>
</evidence>
<evidence type="ECO:0000256" key="2">
    <source>
        <dbReference type="ARBA" id="ARBA00005695"/>
    </source>
</evidence>
<dbReference type="GO" id="GO:0030288">
    <property type="term" value="C:outer membrane-bounded periplasmic space"/>
    <property type="evidence" value="ECO:0007669"/>
    <property type="project" value="UniProtKB-ARBA"/>
</dbReference>
<dbReference type="PANTHER" id="PTHR30290">
    <property type="entry name" value="PERIPLASMIC BINDING COMPONENT OF ABC TRANSPORTER"/>
    <property type="match status" value="1"/>
</dbReference>
<dbReference type="EMBL" id="AAPJ01000001">
    <property type="protein sequence ID" value="EAS51805.1"/>
    <property type="molecule type" value="Genomic_DNA"/>
</dbReference>
<dbReference type="BioCyc" id="AURANTIMONAS:SI859A1_02621-MONOMER"/>
<keyword evidence="7" id="KW-1185">Reference proteome</keyword>
<feature type="domain" description="Solute-binding protein family 5" evidence="5">
    <location>
        <begin position="80"/>
        <end position="437"/>
    </location>
</feature>
<protein>
    <submittedName>
        <fullName evidence="6">Putative substrate-binding protein, ABC-type oligopeptide transporter</fullName>
    </submittedName>
</protein>
<dbReference type="Pfam" id="PF00496">
    <property type="entry name" value="SBP_bac_5"/>
    <property type="match status" value="1"/>
</dbReference>
<dbReference type="AlphaFoldDB" id="Q1YLC6"/>
<comment type="caution">
    <text evidence="6">The sequence shown here is derived from an EMBL/GenBank/DDBJ whole genome shotgun (WGS) entry which is preliminary data.</text>
</comment>
<dbReference type="Gene3D" id="3.40.190.10">
    <property type="entry name" value="Periplasmic binding protein-like II"/>
    <property type="match status" value="1"/>
</dbReference>
<accession>Q1YLC6</accession>
<gene>
    <name evidence="6" type="ORF">SI859A1_02621</name>
</gene>
<evidence type="ECO:0000256" key="1">
    <source>
        <dbReference type="ARBA" id="ARBA00004418"/>
    </source>
</evidence>
<dbReference type="InterPro" id="IPR030678">
    <property type="entry name" value="Peptide/Ni-bd"/>
</dbReference>
<dbReference type="CDD" id="cd08515">
    <property type="entry name" value="PBP2_NikA_DppA_OppA_like_10"/>
    <property type="match status" value="1"/>
</dbReference>
<sequence>MKKPGEGRTMKTLRNTLMAACAMTLAASPALAGKDNDTFVWATSTEMDTPDLYYGNQREALITAYAQCDSLIHRDPQTNEYQPLLATSWEWVDDKTLEMDLREGVKFHDGTDFDAQDVADTLNHVAAPDSDMKIRVIVDWIDNVEVVDDHKVRIHAKAPTPAAFEYLSGTSPIYPAGHYDSAPEVPGADGTTRRDWGAVIPVCTGPYKLTDYKAGESLTLELNPDYFEGSPKGKPSIGKIIYRTIKDPETQIAEVVTGGVDWIWGVPPENAGMLNDMDNLTVVSAPTMRMSFLALDAAGRTGETPMTDVRVRQAIAHAIDREAITENLVGEGSTVQKSMCVSVQFGCETDVTQYPYDPEKAKALLAEAGYPDGFELPFHAYRDRPYSEAVLNYLRAVGIKGDLQFLQWRALRPLIVGDETQIAHLTFGSNGMLDASASTGYYFQFGPDDYARDEEVRDWLTEAETTTDTEAREALYSKALKKIADEAYYIPLFIYGRTYAFNKDLDYPVTPDEMAHFYLAKWK</sequence>
<dbReference type="PROSITE" id="PS01040">
    <property type="entry name" value="SBP_BACTERIAL_5"/>
    <property type="match status" value="1"/>
</dbReference>
<feature type="signal peptide" evidence="4">
    <location>
        <begin position="1"/>
        <end position="32"/>
    </location>
</feature>
<dbReference type="PANTHER" id="PTHR30290:SF38">
    <property type="entry name" value="D,D-DIPEPTIDE-BINDING PERIPLASMIC PROTEIN DDPA-RELATED"/>
    <property type="match status" value="1"/>
</dbReference>
<evidence type="ECO:0000313" key="7">
    <source>
        <dbReference type="Proteomes" id="UP000000321"/>
    </source>
</evidence>